<proteinExistence type="predicted"/>
<evidence type="ECO:0000256" key="1">
    <source>
        <dbReference type="SAM" id="SignalP"/>
    </source>
</evidence>
<sequence>MKKTAFLLGLTGLLAAPGVFAQDQACSTEALMAANQSLYDQFEAFAANQMEQGKSAEELSASMEEITRAGNAEEVLSRHQAELEMMEPGMDHEPSQALCDDMYAMLDQMQDALDEQQ</sequence>
<accession>A0ABS8DW88</accession>
<evidence type="ECO:0000313" key="2">
    <source>
        <dbReference type="EMBL" id="MCB8890551.1"/>
    </source>
</evidence>
<dbReference type="RefSeq" id="WP_227391212.1">
    <property type="nucleotide sequence ID" value="NZ_JBHSCJ010000009.1"/>
</dbReference>
<feature type="signal peptide" evidence="1">
    <location>
        <begin position="1"/>
        <end position="21"/>
    </location>
</feature>
<name>A0ABS8DW88_9GAMM</name>
<reference evidence="2 3" key="1">
    <citation type="journal article" date="2021" name="Sci. Rep.">
        <title>Genome analysis of a halophilic bacterium Halomonas malpeensis YU-PRIM-29(T) reveals its exopolysaccharide and pigment producing capabilities.</title>
        <authorList>
            <person name="Athmika"/>
            <person name="Ghate S.D."/>
            <person name="Arun A.B."/>
            <person name="Rao S.S."/>
            <person name="Kumar S.T.A."/>
            <person name="Kandiyil M.K."/>
            <person name="Saptami K."/>
            <person name="Rekha P.D."/>
        </authorList>
    </citation>
    <scope>NUCLEOTIDE SEQUENCE [LARGE SCALE GENOMIC DNA]</scope>
    <source>
        <strain evidence="3">prim 29</strain>
    </source>
</reference>
<organism evidence="2 3">
    <name type="scientific">Vreelandella malpeensis</name>
    <dbReference type="NCBI Taxonomy" id="1172368"/>
    <lineage>
        <taxon>Bacteria</taxon>
        <taxon>Pseudomonadati</taxon>
        <taxon>Pseudomonadota</taxon>
        <taxon>Gammaproteobacteria</taxon>
        <taxon>Oceanospirillales</taxon>
        <taxon>Halomonadaceae</taxon>
        <taxon>Vreelandella</taxon>
    </lineage>
</organism>
<keyword evidence="3" id="KW-1185">Reference proteome</keyword>
<keyword evidence="1" id="KW-0732">Signal</keyword>
<gene>
    <name evidence="2" type="ORF">GEV37_15655</name>
</gene>
<protein>
    <submittedName>
        <fullName evidence="2">Uncharacterized protein</fullName>
    </submittedName>
</protein>
<feature type="chain" id="PRO_5045994234" evidence="1">
    <location>
        <begin position="22"/>
        <end position="117"/>
    </location>
</feature>
<dbReference type="EMBL" id="WHVL01000007">
    <property type="protein sequence ID" value="MCB8890551.1"/>
    <property type="molecule type" value="Genomic_DNA"/>
</dbReference>
<evidence type="ECO:0000313" key="3">
    <source>
        <dbReference type="Proteomes" id="UP001319882"/>
    </source>
</evidence>
<comment type="caution">
    <text evidence="2">The sequence shown here is derived from an EMBL/GenBank/DDBJ whole genome shotgun (WGS) entry which is preliminary data.</text>
</comment>
<dbReference type="Proteomes" id="UP001319882">
    <property type="component" value="Unassembled WGS sequence"/>
</dbReference>